<keyword evidence="2" id="KW-0285">Flavoprotein</keyword>
<dbReference type="GO" id="GO:0016709">
    <property type="term" value="F:oxidoreductase activity, acting on paired donors, with incorporation or reduction of molecular oxygen, NAD(P)H as one donor, and incorporation of one atom of oxygen"/>
    <property type="evidence" value="ECO:0007669"/>
    <property type="project" value="UniProtKB-ARBA"/>
</dbReference>
<dbReference type="STRING" id="659018.ABB34_01050"/>
<dbReference type="EMBL" id="LDJP01000006">
    <property type="protein sequence ID" value="KRG88281.1"/>
    <property type="molecule type" value="Genomic_DNA"/>
</dbReference>
<evidence type="ECO:0000313" key="5">
    <source>
        <dbReference type="EMBL" id="KRG88281.1"/>
    </source>
</evidence>
<dbReference type="InterPro" id="IPR050641">
    <property type="entry name" value="RIFMO-like"/>
</dbReference>
<dbReference type="InterPro" id="IPR036188">
    <property type="entry name" value="FAD/NAD-bd_sf"/>
</dbReference>
<name>A0A0R0E1T0_9GAMM</name>
<dbReference type="PRINTS" id="PR00420">
    <property type="entry name" value="RNGMNOXGNASE"/>
</dbReference>
<organism evidence="5 6">
    <name type="scientific">Stenotrophomonas daejeonensis</name>
    <dbReference type="NCBI Taxonomy" id="659018"/>
    <lineage>
        <taxon>Bacteria</taxon>
        <taxon>Pseudomonadati</taxon>
        <taxon>Pseudomonadota</taxon>
        <taxon>Gammaproteobacteria</taxon>
        <taxon>Lysobacterales</taxon>
        <taxon>Lysobacteraceae</taxon>
        <taxon>Stenotrophomonas</taxon>
    </lineage>
</organism>
<dbReference type="AlphaFoldDB" id="A0A0R0E1T0"/>
<dbReference type="Proteomes" id="UP000050940">
    <property type="component" value="Unassembled WGS sequence"/>
</dbReference>
<evidence type="ECO:0000313" key="6">
    <source>
        <dbReference type="Proteomes" id="UP000050940"/>
    </source>
</evidence>
<dbReference type="Gene3D" id="3.40.30.120">
    <property type="match status" value="1"/>
</dbReference>
<proteinExistence type="predicted"/>
<dbReference type="GO" id="GO:0071949">
    <property type="term" value="F:FAD binding"/>
    <property type="evidence" value="ECO:0007669"/>
    <property type="project" value="InterPro"/>
</dbReference>
<keyword evidence="6" id="KW-1185">Reference proteome</keyword>
<feature type="domain" description="FAD-binding" evidence="4">
    <location>
        <begin position="4"/>
        <end position="346"/>
    </location>
</feature>
<evidence type="ECO:0000256" key="2">
    <source>
        <dbReference type="ARBA" id="ARBA00022630"/>
    </source>
</evidence>
<dbReference type="InterPro" id="IPR002938">
    <property type="entry name" value="FAD-bd"/>
</dbReference>
<dbReference type="PATRIC" id="fig|659018.3.peg.2211"/>
<evidence type="ECO:0000256" key="3">
    <source>
        <dbReference type="ARBA" id="ARBA00022827"/>
    </source>
</evidence>
<evidence type="ECO:0000259" key="4">
    <source>
        <dbReference type="Pfam" id="PF01494"/>
    </source>
</evidence>
<comment type="caution">
    <text evidence="5">The sequence shown here is derived from an EMBL/GenBank/DDBJ whole genome shotgun (WGS) entry which is preliminary data.</text>
</comment>
<keyword evidence="5" id="KW-0503">Monooxygenase</keyword>
<dbReference type="SUPFAM" id="SSF51905">
    <property type="entry name" value="FAD/NAD(P)-binding domain"/>
    <property type="match status" value="1"/>
</dbReference>
<dbReference type="Gene3D" id="3.30.9.10">
    <property type="entry name" value="D-Amino Acid Oxidase, subunit A, domain 2"/>
    <property type="match status" value="1"/>
</dbReference>
<evidence type="ECO:0000256" key="1">
    <source>
        <dbReference type="ARBA" id="ARBA00001974"/>
    </source>
</evidence>
<gene>
    <name evidence="5" type="ORF">ABB34_01050</name>
</gene>
<keyword evidence="5" id="KW-0560">Oxidoreductase</keyword>
<keyword evidence="3" id="KW-0274">FAD</keyword>
<dbReference type="Pfam" id="PF21274">
    <property type="entry name" value="Rng_hyd_C"/>
    <property type="match status" value="1"/>
</dbReference>
<dbReference type="PANTHER" id="PTHR43004:SF19">
    <property type="entry name" value="BINDING MONOOXYGENASE, PUTATIVE (JCVI)-RELATED"/>
    <property type="match status" value="1"/>
</dbReference>
<dbReference type="RefSeq" id="WP_057639383.1">
    <property type="nucleotide sequence ID" value="NZ_LDJP01000006.1"/>
</dbReference>
<accession>A0A0R0E1T0</accession>
<dbReference type="OrthoDB" id="8672648at2"/>
<comment type="cofactor">
    <cofactor evidence="1">
        <name>FAD</name>
        <dbReference type="ChEBI" id="CHEBI:57692"/>
    </cofactor>
</comment>
<reference evidence="5 6" key="1">
    <citation type="submission" date="2015-05" db="EMBL/GenBank/DDBJ databases">
        <title>Genome sequencing and analysis of members of genus Stenotrophomonas.</title>
        <authorList>
            <person name="Patil P.P."/>
            <person name="Midha S."/>
            <person name="Patil P.B."/>
        </authorList>
    </citation>
    <scope>NUCLEOTIDE SEQUENCE [LARGE SCALE GENOMIC DNA]</scope>
    <source>
        <strain evidence="5 6">JCM 16244</strain>
    </source>
</reference>
<sequence>MHHTPVLVVGGSLVGLSTSLFLSTRGVAHVLVEKHPGSSPHPRAMGFTERTLELYRAAGIGERIPQAPPGSRLRRVKAQSLAGHWSEPLPWTPGKPEPPASAYSPCRGAAIAQDRLEPILRQAAIERGADLRYGQRLLGWREVEDGIVATIGDRAGGGAHELHATYLLACDGAASPVREQAGIARHGVGYLRTLRSVLFHCPGADAWLERGVQQFQIDNPRVQGFLTTYGDGRWVLMFDDDRPRGEAELDDAIRAALGMDLPFDRMTTGRWEMAGRIADAYSRGRVFLLGDAAHQLPPTRGGFGANTGIDDAGNLAWKLQLVLQGVSHPSLLDSYGSERQPIAWLRHQQTFARPDYARWLESPLETTLYGDAAMELGQLQRSHIVLGAGAELPPAAAPEVWAGQPGTRAPHAWITRQGARISTIDLSTRHFTLLSQAPEWIAAGREMAGRLGLPLDTVHVGVDVRFDHPDAFNAAYGVTARGVSLVRPDGVVAWRRPDDAPERNACLADAFRRVACLHG</sequence>
<dbReference type="PANTHER" id="PTHR43004">
    <property type="entry name" value="TRK SYSTEM POTASSIUM UPTAKE PROTEIN"/>
    <property type="match status" value="1"/>
</dbReference>
<dbReference type="Pfam" id="PF01494">
    <property type="entry name" value="FAD_binding_3"/>
    <property type="match status" value="1"/>
</dbReference>
<dbReference type="Gene3D" id="3.50.50.60">
    <property type="entry name" value="FAD/NAD(P)-binding domain"/>
    <property type="match status" value="1"/>
</dbReference>
<protein>
    <submittedName>
        <fullName evidence="5">2,4-dichlorophenol 6-monooxygenase</fullName>
    </submittedName>
</protein>